<dbReference type="EMBL" id="ADMS01000013">
    <property type="protein sequence ID" value="EFF78295.1"/>
    <property type="molecule type" value="Genomic_DNA"/>
</dbReference>
<sequence>MFHAFLPLKGLAGGGSKEIKRGARQPIKKAMLEISIAFRGMA</sequence>
<organism evidence="1 2">
    <name type="scientific">Achromobacter piechaudii ATCC 43553</name>
    <dbReference type="NCBI Taxonomy" id="742159"/>
    <lineage>
        <taxon>Bacteria</taxon>
        <taxon>Pseudomonadati</taxon>
        <taxon>Pseudomonadota</taxon>
        <taxon>Betaproteobacteria</taxon>
        <taxon>Burkholderiales</taxon>
        <taxon>Alcaligenaceae</taxon>
        <taxon>Achromobacter</taxon>
    </lineage>
</organism>
<accession>D4X4X3</accession>
<protein>
    <submittedName>
        <fullName evidence="1">Uncharacterized protein</fullName>
    </submittedName>
</protein>
<proteinExistence type="predicted"/>
<dbReference type="HOGENOM" id="CLU_3245676_0_0_4"/>
<evidence type="ECO:0000313" key="2">
    <source>
        <dbReference type="Proteomes" id="UP000004510"/>
    </source>
</evidence>
<evidence type="ECO:0000313" key="1">
    <source>
        <dbReference type="EMBL" id="EFF78295.1"/>
    </source>
</evidence>
<comment type="caution">
    <text evidence="1">The sequence shown here is derived from an EMBL/GenBank/DDBJ whole genome shotgun (WGS) entry which is preliminary data.</text>
</comment>
<name>D4X4X3_9BURK</name>
<dbReference type="Proteomes" id="UP000004510">
    <property type="component" value="Unassembled WGS sequence"/>
</dbReference>
<dbReference type="AlphaFoldDB" id="D4X4X3"/>
<gene>
    <name evidence="1" type="ORF">HMPREF0004_0520</name>
</gene>
<reference evidence="2" key="1">
    <citation type="submission" date="2010-03" db="EMBL/GenBank/DDBJ databases">
        <title>Complete sequence of Mobiluncus curtisii ATCC 43063.</title>
        <authorList>
            <person name="Muzny D."/>
            <person name="Qin X."/>
            <person name="Deng J."/>
            <person name="Jiang H."/>
            <person name="Liu Y."/>
            <person name="Qu J."/>
            <person name="Song X.-Z."/>
            <person name="Zhang L."/>
            <person name="Thornton R."/>
            <person name="Coyle M."/>
            <person name="Francisco L."/>
            <person name="Jackson L."/>
            <person name="Javaid M."/>
            <person name="Korchina V."/>
            <person name="Kovar C."/>
            <person name="Mata R."/>
            <person name="Mathew T."/>
            <person name="Ngo R."/>
            <person name="Nguyen L."/>
            <person name="Nguyen N."/>
            <person name="Okwuonu G."/>
            <person name="Ongeri F."/>
            <person name="Pham C."/>
            <person name="Simmons D."/>
            <person name="Wilczek-Boney K."/>
            <person name="Hale W."/>
            <person name="Jakkamsetti A."/>
            <person name="Pham P."/>
            <person name="Ruth R."/>
            <person name="San Lucas F."/>
            <person name="Warren J."/>
            <person name="Zhang J."/>
            <person name="Zhao Z."/>
            <person name="Zhou C."/>
            <person name="Zhu D."/>
            <person name="Lee S."/>
            <person name="Bess C."/>
            <person name="Blankenburg K."/>
            <person name="Forbes L."/>
            <person name="Fu Q."/>
            <person name="Gubbala S."/>
            <person name="Hirani K."/>
            <person name="Jayaseelan J.C."/>
            <person name="Lara F."/>
            <person name="Munidasa M."/>
            <person name="Palculict T."/>
            <person name="Patil S."/>
            <person name="Pu L.-L."/>
            <person name="Saada N."/>
            <person name="Tang L."/>
            <person name="Weissenberger G."/>
            <person name="Zhu Y."/>
            <person name="Hemphill L."/>
            <person name="Shang Y."/>
            <person name="Youmans B."/>
            <person name="Ayvaz T."/>
            <person name="Ross M."/>
            <person name="Santibanez J."/>
            <person name="Aqrawi P."/>
            <person name="Gross S."/>
            <person name="Joshi V."/>
            <person name="Fowler G."/>
            <person name="Nazareth L."/>
            <person name="Reid J."/>
            <person name="Worley K."/>
            <person name="Petrosino J."/>
            <person name="Highlander S."/>
            <person name="Gibbs R."/>
            <person name="Gibbs R."/>
        </authorList>
    </citation>
    <scope>NUCLEOTIDE SEQUENCE [LARGE SCALE GENOMIC DNA]</scope>
    <source>
        <strain evidence="2">ATCC 43553</strain>
    </source>
</reference>